<protein>
    <recommendedName>
        <fullName evidence="2">Flagellar hook-length control protein-like C-terminal domain-containing protein</fullName>
    </recommendedName>
</protein>
<feature type="region of interest" description="Disordered" evidence="1">
    <location>
        <begin position="26"/>
        <end position="116"/>
    </location>
</feature>
<reference evidence="3" key="1">
    <citation type="submission" date="2018-06" db="EMBL/GenBank/DDBJ databases">
        <authorList>
            <person name="Zhirakovskaya E."/>
        </authorList>
    </citation>
    <scope>NUCLEOTIDE SEQUENCE</scope>
</reference>
<gene>
    <name evidence="3" type="ORF">MNBD_GAMMA07-2085</name>
</gene>
<dbReference type="PANTHER" id="PTHR37533:SF2">
    <property type="entry name" value="FLAGELLAR HOOK-LENGTH CONTROL PROTEIN"/>
    <property type="match status" value="1"/>
</dbReference>
<sequence>MELQQIISQNVSNIERQSSNNNALFSNTQSALNNNDKSSFKEQLNDEIKQVENKKESKKIKENQQDRGDKEQYMETDGKLKKDLKKETKIVENTDNSNPEDKPGTNKNSNQQESPLEENVVVLDRVSNDMPGENRPLLTGTELPLANTLTQLLNPVSPESIVLTDDIVSTPNIEPQSAVSLEISRQQTVDIVQQKITNSIRENTPAILTDSQNAKPFNAPLNLNVNLADKVQIQDTGFNKLMSEMPSTEVITQTTRLQQVPLITAASNGVVTAQNIAVNPLLEAGSVSTTAISGKVLSSAIAVNVQNQNWSQQMMQQVSYMVKGGVQQAEIKLNPANLGPMEIKLALQDDQASVQFVTQHAVVRDALDSAIPKLKEMLEQQGLNLSDVDVSTQSEQQGREQNDSNAKIDTNTLSENSDDIELSQESMIKADVSSGVSIFA</sequence>
<feature type="compositionally biased region" description="Polar residues" evidence="1">
    <location>
        <begin position="403"/>
        <end position="415"/>
    </location>
</feature>
<dbReference type="Gene3D" id="3.30.750.140">
    <property type="match status" value="1"/>
</dbReference>
<name>A0A3B0WM30_9ZZZZ</name>
<dbReference type="Pfam" id="PF02120">
    <property type="entry name" value="Flg_hook"/>
    <property type="match status" value="1"/>
</dbReference>
<feature type="region of interest" description="Disordered" evidence="1">
    <location>
        <begin position="389"/>
        <end position="421"/>
    </location>
</feature>
<evidence type="ECO:0000259" key="2">
    <source>
        <dbReference type="Pfam" id="PF02120"/>
    </source>
</evidence>
<organism evidence="3">
    <name type="scientific">hydrothermal vent metagenome</name>
    <dbReference type="NCBI Taxonomy" id="652676"/>
    <lineage>
        <taxon>unclassified sequences</taxon>
        <taxon>metagenomes</taxon>
        <taxon>ecological metagenomes</taxon>
    </lineage>
</organism>
<feature type="compositionally biased region" description="Polar residues" evidence="1">
    <location>
        <begin position="26"/>
        <end position="37"/>
    </location>
</feature>
<dbReference type="InterPro" id="IPR052563">
    <property type="entry name" value="FliK"/>
</dbReference>
<dbReference type="AlphaFoldDB" id="A0A3B0WM30"/>
<accession>A0A3B0WM30</accession>
<evidence type="ECO:0000313" key="3">
    <source>
        <dbReference type="EMBL" id="VAW56955.1"/>
    </source>
</evidence>
<dbReference type="EMBL" id="UOFF01000307">
    <property type="protein sequence ID" value="VAW56955.1"/>
    <property type="molecule type" value="Genomic_DNA"/>
</dbReference>
<feature type="compositionally biased region" description="Polar residues" evidence="1">
    <location>
        <begin position="105"/>
        <end position="114"/>
    </location>
</feature>
<dbReference type="InterPro" id="IPR021136">
    <property type="entry name" value="Flagellar_hook_control-like_C"/>
</dbReference>
<evidence type="ECO:0000256" key="1">
    <source>
        <dbReference type="SAM" id="MobiDB-lite"/>
    </source>
</evidence>
<dbReference type="PANTHER" id="PTHR37533">
    <property type="entry name" value="FLAGELLAR HOOK-LENGTH CONTROL PROTEIN"/>
    <property type="match status" value="1"/>
</dbReference>
<proteinExistence type="predicted"/>
<feature type="compositionally biased region" description="Basic and acidic residues" evidence="1">
    <location>
        <begin position="38"/>
        <end position="92"/>
    </location>
</feature>
<dbReference type="InterPro" id="IPR038610">
    <property type="entry name" value="FliK-like_C_sf"/>
</dbReference>
<feature type="domain" description="Flagellar hook-length control protein-like C-terminal" evidence="2">
    <location>
        <begin position="316"/>
        <end position="398"/>
    </location>
</feature>
<dbReference type="CDD" id="cd17470">
    <property type="entry name" value="T3SS_Flik_C"/>
    <property type="match status" value="1"/>
</dbReference>